<dbReference type="EMBL" id="BMYM01000001">
    <property type="protein sequence ID" value="GHD26947.1"/>
    <property type="molecule type" value="Genomic_DNA"/>
</dbReference>
<evidence type="ECO:0000313" key="1">
    <source>
        <dbReference type="EMBL" id="GHD26947.1"/>
    </source>
</evidence>
<proteinExistence type="predicted"/>
<evidence type="ECO:0000313" key="2">
    <source>
        <dbReference type="Proteomes" id="UP000644693"/>
    </source>
</evidence>
<keyword evidence="2" id="KW-1185">Reference proteome</keyword>
<reference evidence="1" key="2">
    <citation type="submission" date="2020-09" db="EMBL/GenBank/DDBJ databases">
        <authorList>
            <person name="Sun Q."/>
            <person name="Kim S."/>
        </authorList>
    </citation>
    <scope>NUCLEOTIDE SEQUENCE</scope>
    <source>
        <strain evidence="1">KCTC 23430</strain>
    </source>
</reference>
<gene>
    <name evidence="1" type="ORF">GCM10007053_04580</name>
</gene>
<comment type="caution">
    <text evidence="1">The sequence shown here is derived from an EMBL/GenBank/DDBJ whole genome shotgun (WGS) entry which is preliminary data.</text>
</comment>
<sequence>MANKHIALALLVAPLLSLIAWFAVGHINREQAAPAIAGQAYVLIAASNCRWPSGQCDLENNDFRVTISADSDTSLLLTSRHALDGVVVSSTSGTEADAQQPISLVREDHTGHRWRWHRAPQTLGGSPIRLVAQVAGTQFYGETGTAFLVDSESTRR</sequence>
<protein>
    <submittedName>
        <fullName evidence="1">Uncharacterized protein</fullName>
    </submittedName>
</protein>
<accession>A0A919CI43</accession>
<dbReference type="RefSeq" id="WP_189474779.1">
    <property type="nucleotide sequence ID" value="NZ_BMYM01000001.1"/>
</dbReference>
<reference evidence="1" key="1">
    <citation type="journal article" date="2014" name="Int. J. Syst. Evol. Microbiol.">
        <title>Complete genome sequence of Corynebacterium casei LMG S-19264T (=DSM 44701T), isolated from a smear-ripened cheese.</title>
        <authorList>
            <consortium name="US DOE Joint Genome Institute (JGI-PGF)"/>
            <person name="Walter F."/>
            <person name="Albersmeier A."/>
            <person name="Kalinowski J."/>
            <person name="Ruckert C."/>
        </authorList>
    </citation>
    <scope>NUCLEOTIDE SEQUENCE</scope>
    <source>
        <strain evidence="1">KCTC 23430</strain>
    </source>
</reference>
<organism evidence="1 2">
    <name type="scientific">Parahalioglobus pacificus</name>
    <dbReference type="NCBI Taxonomy" id="930806"/>
    <lineage>
        <taxon>Bacteria</taxon>
        <taxon>Pseudomonadati</taxon>
        <taxon>Pseudomonadota</taxon>
        <taxon>Gammaproteobacteria</taxon>
        <taxon>Cellvibrionales</taxon>
        <taxon>Halieaceae</taxon>
        <taxon>Parahalioglobus</taxon>
    </lineage>
</organism>
<dbReference type="AlphaFoldDB" id="A0A919CI43"/>
<dbReference type="Proteomes" id="UP000644693">
    <property type="component" value="Unassembled WGS sequence"/>
</dbReference>
<name>A0A919CI43_9GAMM</name>